<feature type="transmembrane region" description="Helical" evidence="9">
    <location>
        <begin position="12"/>
        <end position="32"/>
    </location>
</feature>
<keyword evidence="4 10" id="KW-1003">Cell membrane</keyword>
<dbReference type="PANTHER" id="PTHR30425:SF1">
    <property type="entry name" value="PHOSPHATE TRANSPORT SYSTEM PERMEASE PROTEIN PSTC"/>
    <property type="match status" value="1"/>
</dbReference>
<feature type="transmembrane region" description="Helical" evidence="9">
    <location>
        <begin position="63"/>
        <end position="96"/>
    </location>
</feature>
<dbReference type="RefSeq" id="WP_093754518.1">
    <property type="nucleotide sequence ID" value="NZ_BSYN01000007.1"/>
</dbReference>
<dbReference type="EMBL" id="FNNG01000015">
    <property type="protein sequence ID" value="SDX65472.1"/>
    <property type="molecule type" value="Genomic_DNA"/>
</dbReference>
<organism evidence="12 13">
    <name type="scientific">Tepidimicrobium xylanilyticum</name>
    <dbReference type="NCBI Taxonomy" id="1123352"/>
    <lineage>
        <taxon>Bacteria</taxon>
        <taxon>Bacillati</taxon>
        <taxon>Bacillota</taxon>
        <taxon>Tissierellia</taxon>
        <taxon>Tissierellales</taxon>
        <taxon>Tepidimicrobiaceae</taxon>
        <taxon>Tepidimicrobium</taxon>
    </lineage>
</organism>
<comment type="subcellular location">
    <subcellularLocation>
        <location evidence="1 9">Cell membrane</location>
        <topology evidence="1 9">Multi-pass membrane protein</topology>
    </subcellularLocation>
</comment>
<feature type="domain" description="ABC transmembrane type-1" evidence="11">
    <location>
        <begin position="68"/>
        <end position="278"/>
    </location>
</feature>
<dbReference type="AlphaFoldDB" id="A0A1H3DG64"/>
<evidence type="ECO:0000256" key="6">
    <source>
        <dbReference type="ARBA" id="ARBA00022692"/>
    </source>
</evidence>
<evidence type="ECO:0000256" key="2">
    <source>
        <dbReference type="ARBA" id="ARBA00007069"/>
    </source>
</evidence>
<dbReference type="CDD" id="cd06261">
    <property type="entry name" value="TM_PBP2"/>
    <property type="match status" value="1"/>
</dbReference>
<feature type="transmembrane region" description="Helical" evidence="9">
    <location>
        <begin position="200"/>
        <end position="223"/>
    </location>
</feature>
<feature type="transmembrane region" description="Helical" evidence="9">
    <location>
        <begin position="257"/>
        <end position="281"/>
    </location>
</feature>
<evidence type="ECO:0000313" key="13">
    <source>
        <dbReference type="Proteomes" id="UP000198828"/>
    </source>
</evidence>
<dbReference type="InterPro" id="IPR035906">
    <property type="entry name" value="MetI-like_sf"/>
</dbReference>
<keyword evidence="7 9" id="KW-1133">Transmembrane helix</keyword>
<comment type="similarity">
    <text evidence="2 10">Belongs to the binding-protein-dependent transport system permease family. CysTW subfamily.</text>
</comment>
<comment type="function">
    <text evidence="10">Part of the binding-protein-dependent transport system for phosphate; probably responsible for the translocation of the substrate across the membrane.</text>
</comment>
<sequence length="287" mass="31355">MQRIGEKAFKWIIKLLTFSSVLLLAFIVIFIFNESLVFFKEVPIWKFIGGRSWNPLGPPENLSILSIIMGTIYVSIVGICISLPLGVGIAIILSSYTNDRIKRFIKGIIDILAGIPSVIYGFIGLLVVVKFFEIKFSFAAGESVLAGGIVLSVMLLPFIISTCDETMDKIYEKYSQASQALGVSKSYMIRNIILPASKRGIVASVVLALGRGMGETMATMMVIGNAPIMPKLFGKAQTIPSLIALEMGMADIGSLHYHALFASGFVLMIMLLLVNILIYSIKAKMDI</sequence>
<evidence type="ECO:0000256" key="8">
    <source>
        <dbReference type="ARBA" id="ARBA00023136"/>
    </source>
</evidence>
<dbReference type="PROSITE" id="PS50928">
    <property type="entry name" value="ABC_TM1"/>
    <property type="match status" value="1"/>
</dbReference>
<dbReference type="NCBIfam" id="TIGR02138">
    <property type="entry name" value="phosphate_pstC"/>
    <property type="match status" value="1"/>
</dbReference>
<name>A0A1H3DG64_9FIRM</name>
<dbReference type="Proteomes" id="UP000198828">
    <property type="component" value="Unassembled WGS sequence"/>
</dbReference>
<dbReference type="PANTHER" id="PTHR30425">
    <property type="entry name" value="PHOSPHATE TRANSPORT SYSTEM PERMEASE PROTEIN PST"/>
    <property type="match status" value="1"/>
</dbReference>
<dbReference type="InterPro" id="IPR011864">
    <property type="entry name" value="Phosphate_PstC"/>
</dbReference>
<dbReference type="OrthoDB" id="9785113at2"/>
<feature type="transmembrane region" description="Helical" evidence="9">
    <location>
        <begin position="144"/>
        <end position="163"/>
    </location>
</feature>
<evidence type="ECO:0000256" key="5">
    <source>
        <dbReference type="ARBA" id="ARBA00022592"/>
    </source>
</evidence>
<reference evidence="12 13" key="1">
    <citation type="submission" date="2016-10" db="EMBL/GenBank/DDBJ databases">
        <authorList>
            <person name="de Groot N.N."/>
        </authorList>
    </citation>
    <scope>NUCLEOTIDE SEQUENCE [LARGE SCALE GENOMIC DNA]</scope>
    <source>
        <strain evidence="12 13">DSM 23310</strain>
    </source>
</reference>
<keyword evidence="5 10" id="KW-0592">Phosphate transport</keyword>
<gene>
    <name evidence="12" type="ORF">SAMN05660923_02676</name>
</gene>
<keyword evidence="3 9" id="KW-0813">Transport</keyword>
<dbReference type="GO" id="GO:0005886">
    <property type="term" value="C:plasma membrane"/>
    <property type="evidence" value="ECO:0007669"/>
    <property type="project" value="UniProtKB-SubCell"/>
</dbReference>
<evidence type="ECO:0000256" key="3">
    <source>
        <dbReference type="ARBA" id="ARBA00022448"/>
    </source>
</evidence>
<keyword evidence="13" id="KW-1185">Reference proteome</keyword>
<evidence type="ECO:0000256" key="7">
    <source>
        <dbReference type="ARBA" id="ARBA00022989"/>
    </source>
</evidence>
<evidence type="ECO:0000256" key="1">
    <source>
        <dbReference type="ARBA" id="ARBA00004651"/>
    </source>
</evidence>
<proteinExistence type="inferred from homology"/>
<feature type="transmembrane region" description="Helical" evidence="9">
    <location>
        <begin position="108"/>
        <end position="132"/>
    </location>
</feature>
<keyword evidence="8 9" id="KW-0472">Membrane</keyword>
<dbReference type="SUPFAM" id="SSF161098">
    <property type="entry name" value="MetI-like"/>
    <property type="match status" value="1"/>
</dbReference>
<dbReference type="GO" id="GO:0006817">
    <property type="term" value="P:phosphate ion transport"/>
    <property type="evidence" value="ECO:0007669"/>
    <property type="project" value="UniProtKB-KW"/>
</dbReference>
<evidence type="ECO:0000256" key="4">
    <source>
        <dbReference type="ARBA" id="ARBA00022475"/>
    </source>
</evidence>
<protein>
    <recommendedName>
        <fullName evidence="10">Phosphate transport system permease protein</fullName>
    </recommendedName>
</protein>
<dbReference type="GO" id="GO:0005315">
    <property type="term" value="F:phosphate transmembrane transporter activity"/>
    <property type="evidence" value="ECO:0007669"/>
    <property type="project" value="InterPro"/>
</dbReference>
<dbReference type="InterPro" id="IPR051124">
    <property type="entry name" value="Phosphate_Transport_Permease"/>
</dbReference>
<evidence type="ECO:0000259" key="11">
    <source>
        <dbReference type="PROSITE" id="PS50928"/>
    </source>
</evidence>
<dbReference type="InterPro" id="IPR000515">
    <property type="entry name" value="MetI-like"/>
</dbReference>
<dbReference type="Gene3D" id="1.10.3720.10">
    <property type="entry name" value="MetI-like"/>
    <property type="match status" value="1"/>
</dbReference>
<evidence type="ECO:0000256" key="9">
    <source>
        <dbReference type="RuleBase" id="RU363032"/>
    </source>
</evidence>
<evidence type="ECO:0000313" key="12">
    <source>
        <dbReference type="EMBL" id="SDX65472.1"/>
    </source>
</evidence>
<accession>A0A1H3DG64</accession>
<dbReference type="Pfam" id="PF00528">
    <property type="entry name" value="BPD_transp_1"/>
    <property type="match status" value="1"/>
</dbReference>
<keyword evidence="6 9" id="KW-0812">Transmembrane</keyword>
<evidence type="ECO:0000256" key="10">
    <source>
        <dbReference type="RuleBase" id="RU363054"/>
    </source>
</evidence>